<feature type="transmembrane region" description="Helical" evidence="10">
    <location>
        <begin position="220"/>
        <end position="246"/>
    </location>
</feature>
<dbReference type="RefSeq" id="WP_101330378.1">
    <property type="nucleotide sequence ID" value="NZ_PJNH01000001.1"/>
</dbReference>
<dbReference type="GO" id="GO:0009425">
    <property type="term" value="C:bacterial-type flagellum basal body"/>
    <property type="evidence" value="ECO:0007669"/>
    <property type="project" value="UniProtKB-SubCell"/>
</dbReference>
<accession>A0A2I0QWD8</accession>
<protein>
    <recommendedName>
        <fullName evidence="3 9">Flagellar biosynthetic protein FliR</fullName>
    </recommendedName>
</protein>
<evidence type="ECO:0000256" key="8">
    <source>
        <dbReference type="ARBA" id="ARBA00023143"/>
    </source>
</evidence>
<keyword evidence="11" id="KW-0282">Flagellum</keyword>
<feature type="transmembrane region" description="Helical" evidence="10">
    <location>
        <begin position="176"/>
        <end position="200"/>
    </location>
</feature>
<comment type="function">
    <text evidence="1 10">Role in flagellar biosynthesis.</text>
</comment>
<comment type="caution">
    <text evidence="11">The sequence shown here is derived from an EMBL/GenBank/DDBJ whole genome shotgun (WGS) entry which is preliminary data.</text>
</comment>
<dbReference type="Proteomes" id="UP000243524">
    <property type="component" value="Unassembled WGS sequence"/>
</dbReference>
<keyword evidence="8 10" id="KW-0975">Bacterial flagellum</keyword>
<dbReference type="PANTHER" id="PTHR30065">
    <property type="entry name" value="FLAGELLAR BIOSYNTHETIC PROTEIN FLIR"/>
    <property type="match status" value="1"/>
</dbReference>
<evidence type="ECO:0000256" key="5">
    <source>
        <dbReference type="ARBA" id="ARBA00022692"/>
    </source>
</evidence>
<dbReference type="InterPro" id="IPR006303">
    <property type="entry name" value="FliR"/>
</dbReference>
<evidence type="ECO:0000313" key="11">
    <source>
        <dbReference type="EMBL" id="PKR78635.1"/>
    </source>
</evidence>
<proteinExistence type="inferred from homology"/>
<comment type="subcellular location">
    <subcellularLocation>
        <location evidence="10">Cell membrane</location>
        <topology evidence="10">Multi-pass membrane protein</topology>
    </subcellularLocation>
    <subcellularLocation>
        <location evidence="10">Bacterial flagellum basal body</location>
    </subcellularLocation>
</comment>
<evidence type="ECO:0000256" key="4">
    <source>
        <dbReference type="ARBA" id="ARBA00022475"/>
    </source>
</evidence>
<name>A0A2I0QWD8_9BACI</name>
<evidence type="ECO:0000256" key="10">
    <source>
        <dbReference type="RuleBase" id="RU362071"/>
    </source>
</evidence>
<dbReference type="GO" id="GO:0006605">
    <property type="term" value="P:protein targeting"/>
    <property type="evidence" value="ECO:0007669"/>
    <property type="project" value="UniProtKB-UniRule"/>
</dbReference>
<dbReference type="EMBL" id="PJNH01000001">
    <property type="protein sequence ID" value="PKR78635.1"/>
    <property type="molecule type" value="Genomic_DNA"/>
</dbReference>
<keyword evidence="11" id="KW-0969">Cilium</keyword>
<comment type="similarity">
    <text evidence="2 10">Belongs to the FliR/MopE/SpaR family.</text>
</comment>
<dbReference type="PRINTS" id="PR00953">
    <property type="entry name" value="TYPE3IMRPROT"/>
</dbReference>
<evidence type="ECO:0000256" key="2">
    <source>
        <dbReference type="ARBA" id="ARBA00009772"/>
    </source>
</evidence>
<feature type="transmembrane region" description="Helical" evidence="10">
    <location>
        <begin position="43"/>
        <end position="62"/>
    </location>
</feature>
<dbReference type="AlphaFoldDB" id="A0A2I0QWD8"/>
<evidence type="ECO:0000256" key="6">
    <source>
        <dbReference type="ARBA" id="ARBA00022989"/>
    </source>
</evidence>
<evidence type="ECO:0000256" key="3">
    <source>
        <dbReference type="ARBA" id="ARBA00021717"/>
    </source>
</evidence>
<dbReference type="PANTHER" id="PTHR30065:SF1">
    <property type="entry name" value="SURFACE PRESENTATION OF ANTIGENS PROTEIN SPAR"/>
    <property type="match status" value="1"/>
</dbReference>
<dbReference type="GO" id="GO:0044780">
    <property type="term" value="P:bacterial-type flagellum assembly"/>
    <property type="evidence" value="ECO:0007669"/>
    <property type="project" value="UniProtKB-UniRule"/>
</dbReference>
<evidence type="ECO:0000313" key="12">
    <source>
        <dbReference type="Proteomes" id="UP000243524"/>
    </source>
</evidence>
<organism evidence="11 12">
    <name type="scientific">Halalkalibacillus sediminis</name>
    <dbReference type="NCBI Taxonomy" id="2018042"/>
    <lineage>
        <taxon>Bacteria</taxon>
        <taxon>Bacillati</taxon>
        <taxon>Bacillota</taxon>
        <taxon>Bacilli</taxon>
        <taxon>Bacillales</taxon>
        <taxon>Bacillaceae</taxon>
        <taxon>Halalkalibacillus</taxon>
    </lineage>
</organism>
<dbReference type="GO" id="GO:0005886">
    <property type="term" value="C:plasma membrane"/>
    <property type="evidence" value="ECO:0007669"/>
    <property type="project" value="UniProtKB-SubCell"/>
</dbReference>
<dbReference type="InterPro" id="IPR002010">
    <property type="entry name" value="T3SS_IM_R"/>
</dbReference>
<evidence type="ECO:0000256" key="9">
    <source>
        <dbReference type="NCBIfam" id="TIGR01400"/>
    </source>
</evidence>
<reference evidence="11 12" key="1">
    <citation type="submission" date="2017-06" db="EMBL/GenBank/DDBJ databases">
        <title>the draft geome sequence of Illustriluteabacillus marina B3227.</title>
        <authorList>
            <person name="He R.-H."/>
            <person name="Du Z.-J."/>
        </authorList>
    </citation>
    <scope>NUCLEOTIDE SEQUENCE [LARGE SCALE GENOMIC DNA]</scope>
    <source>
        <strain evidence="11 12">B3227</strain>
    </source>
</reference>
<keyword evidence="5 10" id="KW-0812">Transmembrane</keyword>
<keyword evidence="6 10" id="KW-1133">Transmembrane helix</keyword>
<dbReference type="OrthoDB" id="9807748at2"/>
<gene>
    <name evidence="11" type="ORF">CEY16_02440</name>
</gene>
<dbReference type="Pfam" id="PF01311">
    <property type="entry name" value="Bac_export_1"/>
    <property type="match status" value="1"/>
</dbReference>
<evidence type="ECO:0000256" key="1">
    <source>
        <dbReference type="ARBA" id="ARBA00002578"/>
    </source>
</evidence>
<keyword evidence="4 10" id="KW-1003">Cell membrane</keyword>
<feature type="transmembrane region" description="Helical" evidence="10">
    <location>
        <begin position="12"/>
        <end position="31"/>
    </location>
</feature>
<keyword evidence="11" id="KW-0966">Cell projection</keyword>
<dbReference type="NCBIfam" id="TIGR01400">
    <property type="entry name" value="fliR"/>
    <property type="match status" value="1"/>
</dbReference>
<keyword evidence="7 10" id="KW-0472">Membrane</keyword>
<keyword evidence="12" id="KW-1185">Reference proteome</keyword>
<sequence>MLELIDYARLPGFFLIVARIAGFFMLVPFFAYRTIPMMHRVGLVITLAWVMYFAVDVPLFILNGEFFILFLKELTVGLFLGLVAYIIISAVQIAGGFIDFQMGFAIANIVDPQTGVQSPIVGQYFYTFTLLFLVATNAHHLLLDGIFFSYEYIGFTDYIPIGDESFPTYAIQTFSAMFIIAFQMSIPIVGTLFLVDVALGMIARAVPQVNVFVVGLPLKILVSFLALFVSFGLFSILLTNLFELMFMSMRDLLRVMGGA</sequence>
<feature type="transmembrane region" description="Helical" evidence="10">
    <location>
        <begin position="74"/>
        <end position="98"/>
    </location>
</feature>
<evidence type="ECO:0000256" key="7">
    <source>
        <dbReference type="ARBA" id="ARBA00023136"/>
    </source>
</evidence>